<dbReference type="PANTHER" id="PTHR10039:SF17">
    <property type="entry name" value="FUNGAL STAND N-TERMINAL GOODBYE DOMAIN-CONTAINING PROTEIN-RELATED"/>
    <property type="match status" value="1"/>
</dbReference>
<feature type="region of interest" description="Disordered" evidence="3">
    <location>
        <begin position="681"/>
        <end position="701"/>
    </location>
</feature>
<evidence type="ECO:0000256" key="1">
    <source>
        <dbReference type="ARBA" id="ARBA00022737"/>
    </source>
</evidence>
<gene>
    <name evidence="6" type="ORF">ASPCAL01664</name>
</gene>
<keyword evidence="7" id="KW-1185">Reference proteome</keyword>
<sequence length="1415" mass="158890">MSPARWSSLSCPAIHKATAGLVDFSAQIPAIYARAISKYEEITDEKLDTAFLAKLQNVDDLTREIDARNTQFSEFREKRGVIFDVLKTAMIPVELFGSLAAGGASMVFPPSSLVFGAVTYLMSAAKGVSRSYDAISELMGSLKDFTIRLKTYSRESISADLGEKLSDILVTLIEIFALSTKTIRRGRLLKFTRNFLLGNNDAIQAAMGKLDKLTGVEDALVGAETLTESKRTGRVVDGIEVTVSSTNATVLETGMTVNQMSVQVGEVQEMLGSLMVSVNEGKTESSEEREKALQAHVLKVLRPSKVDHAQDWYDKIHKARIPGTGDWVREENVFKAWLEREDTPVIFVSGNPGAGKSYLSANIISFLKDRYPQHVQSTEMVSVGYFFFKDDNPETRSLHQALRDLAFQISKNDPVYQKYLASIEGHEKISTLEGAWRLLFVEYFIKKINVDGSVYILFDAVDEAYDDERRTFLSLARDLYEVTEESRLQIALVGRPHISDQLLEGLEVEVPTIYVTTQKNSGDINSYIQASIKKSPILRRVSAKLRAELVEKLSAGAEGMFLWVNLMLQELVKKRNEGSMRKALEHPPKGLKEILRHVLSSFSASSNDEELEYFNEILAWVTCSEQPLTLEKIDAILKLKSPEGDGMIYLEGALRRQFASFFVLDREDGLTTAELQNMSRQPGVFDASDDEEEREEEEEEEAFEDVDNFTDFNSDSKTTTATFCHASIGDFFRDETEGKVSAGEGHVAVGVHYHDAKAHVLKTLLRLFVDKDFASKADDSEVMLQHAARTWVYHLENTTPEECSLDDQKEIARLVLLMVRSEEVMVEWVGRVSLLIRQAYVDAVQKWWKNSEVFESLSPEDQEFIKSTEADPVRTFKPLTMFSIKKWVRENEWQPWPVAAVVWSYKRFVNGAEVGLNSAVDASAKELIEAAEFGDSEKTGQWYRRCAMVLRQLRHHEEAMELFSKAFELQPDEWLIRAGMAYTYFLQREWQKAIDLDVVTVRILNERLNEDENAKPGLHFMLERMAECYKQLDNPEGRLEAIKGALENVPQYCNNCTNALLELYATNGDHTAAIKFLKELADSPVPDQDISKLTQAIWDNPDGDESKGFLIFAADAALATDNLDFLVQSWRTAAKGARKALKTVTAARLELAIARIYSEFMKDQAKAVKRWEKIMTLYPSSKDETAIGVVKLGASYELARAYLCNAFDAGVGTPEATAIATKLEKLANTQASADSVIWTIVSARAICLGVYYRLSGQIEKAQAQFRPSIKRGIQILSDDDPENDVAGLWDLMTALVAAGDSKNVTALAQAISNFEKEDPEDNTAWTCDGPCRRSVTKIDGMSLCPICMDTGFCAECLKLLEGGTMGIQKCNQKHVKEFLYIPERTKEFGKGQMLVDGEVMEFDAWKDQLKKEWRV</sequence>
<proteinExistence type="predicted"/>
<dbReference type="Gene3D" id="1.25.40.10">
    <property type="entry name" value="Tetratricopeptide repeat domain"/>
    <property type="match status" value="1"/>
</dbReference>
<dbReference type="InterPro" id="IPR019734">
    <property type="entry name" value="TPR_rpt"/>
</dbReference>
<protein>
    <submittedName>
        <fullName evidence="6">Uncharacterized protein</fullName>
    </submittedName>
</protein>
<evidence type="ECO:0000259" key="5">
    <source>
        <dbReference type="Pfam" id="PF24883"/>
    </source>
</evidence>
<dbReference type="Proteomes" id="UP000054771">
    <property type="component" value="Unassembled WGS sequence"/>
</dbReference>
<evidence type="ECO:0000256" key="2">
    <source>
        <dbReference type="PROSITE-ProRule" id="PRU00339"/>
    </source>
</evidence>
<dbReference type="Pfam" id="PF17109">
    <property type="entry name" value="Goodbye"/>
    <property type="match status" value="1"/>
</dbReference>
<dbReference type="SUPFAM" id="SSF52540">
    <property type="entry name" value="P-loop containing nucleoside triphosphate hydrolases"/>
    <property type="match status" value="1"/>
</dbReference>
<evidence type="ECO:0000259" key="4">
    <source>
        <dbReference type="Pfam" id="PF17109"/>
    </source>
</evidence>
<dbReference type="EMBL" id="CDMC01000001">
    <property type="protein sequence ID" value="CEL02089.1"/>
    <property type="molecule type" value="Genomic_DNA"/>
</dbReference>
<dbReference type="PROSITE" id="PS50005">
    <property type="entry name" value="TPR"/>
    <property type="match status" value="1"/>
</dbReference>
<feature type="domain" description="Nephrocystin 3-like N-terminal" evidence="5">
    <location>
        <begin position="323"/>
        <end position="495"/>
    </location>
</feature>
<accession>A0A0U5C3T5</accession>
<evidence type="ECO:0000313" key="7">
    <source>
        <dbReference type="Proteomes" id="UP000054771"/>
    </source>
</evidence>
<feature type="repeat" description="TPR" evidence="2">
    <location>
        <begin position="940"/>
        <end position="973"/>
    </location>
</feature>
<dbReference type="Pfam" id="PF24883">
    <property type="entry name" value="NPHP3_N"/>
    <property type="match status" value="1"/>
</dbReference>
<dbReference type="SUPFAM" id="SSF48452">
    <property type="entry name" value="TPR-like"/>
    <property type="match status" value="1"/>
</dbReference>
<name>A0A0U5C3T5_ASPCI</name>
<feature type="domain" description="Fungal STAND N-terminal Goodbye" evidence="4">
    <location>
        <begin position="33"/>
        <end position="152"/>
    </location>
</feature>
<dbReference type="OMA" id="HVTPDRN"/>
<dbReference type="PANTHER" id="PTHR10039">
    <property type="entry name" value="AMELOGENIN"/>
    <property type="match status" value="1"/>
</dbReference>
<dbReference type="InterPro" id="IPR027417">
    <property type="entry name" value="P-loop_NTPase"/>
</dbReference>
<dbReference type="OrthoDB" id="448455at2759"/>
<evidence type="ECO:0000313" key="6">
    <source>
        <dbReference type="EMBL" id="CEL02089.1"/>
    </source>
</evidence>
<organism evidence="6 7">
    <name type="scientific">Aspergillus calidoustus</name>
    <dbReference type="NCBI Taxonomy" id="454130"/>
    <lineage>
        <taxon>Eukaryota</taxon>
        <taxon>Fungi</taxon>
        <taxon>Dikarya</taxon>
        <taxon>Ascomycota</taxon>
        <taxon>Pezizomycotina</taxon>
        <taxon>Eurotiomycetes</taxon>
        <taxon>Eurotiomycetidae</taxon>
        <taxon>Eurotiales</taxon>
        <taxon>Aspergillaceae</taxon>
        <taxon>Aspergillus</taxon>
        <taxon>Aspergillus subgen. Nidulantes</taxon>
    </lineage>
</organism>
<dbReference type="Pfam" id="PF13181">
    <property type="entry name" value="TPR_8"/>
    <property type="match status" value="1"/>
</dbReference>
<dbReference type="InterPro" id="IPR011990">
    <property type="entry name" value="TPR-like_helical_dom_sf"/>
</dbReference>
<feature type="compositionally biased region" description="Acidic residues" evidence="3">
    <location>
        <begin position="687"/>
        <end position="701"/>
    </location>
</feature>
<dbReference type="InterPro" id="IPR056884">
    <property type="entry name" value="NPHP3-like_N"/>
</dbReference>
<keyword evidence="1" id="KW-0677">Repeat</keyword>
<dbReference type="Gene3D" id="3.40.50.300">
    <property type="entry name" value="P-loop containing nucleotide triphosphate hydrolases"/>
    <property type="match status" value="1"/>
</dbReference>
<dbReference type="InterPro" id="IPR031350">
    <property type="entry name" value="Goodbye_dom"/>
</dbReference>
<evidence type="ECO:0000256" key="3">
    <source>
        <dbReference type="SAM" id="MobiDB-lite"/>
    </source>
</evidence>
<keyword evidence="2" id="KW-0802">TPR repeat</keyword>
<reference evidence="7" key="1">
    <citation type="journal article" date="2016" name="Genome Announc.">
        <title>Draft genome sequences of fungus Aspergillus calidoustus.</title>
        <authorList>
            <person name="Horn F."/>
            <person name="Linde J."/>
            <person name="Mattern D.J."/>
            <person name="Walther G."/>
            <person name="Guthke R."/>
            <person name="Scherlach K."/>
            <person name="Martin K."/>
            <person name="Brakhage A.A."/>
            <person name="Petzke L."/>
            <person name="Valiante V."/>
        </authorList>
    </citation>
    <scope>NUCLEOTIDE SEQUENCE [LARGE SCALE GENOMIC DNA]</scope>
    <source>
        <strain evidence="7">SF006504</strain>
    </source>
</reference>